<dbReference type="AlphaFoldDB" id="A0AAN5I6C0"/>
<reference evidence="3" key="1">
    <citation type="submission" date="2022-10" db="EMBL/GenBank/DDBJ databases">
        <title>Genome assembly of Pristionchus species.</title>
        <authorList>
            <person name="Yoshida K."/>
            <person name="Sommer R.J."/>
        </authorList>
    </citation>
    <scope>NUCLEOTIDE SEQUENCE [LARGE SCALE GENOMIC DNA]</scope>
    <source>
        <strain evidence="3">RS5460</strain>
    </source>
</reference>
<dbReference type="PANTHER" id="PTHR14659:SF1">
    <property type="entry name" value="ALPHA- AND GAMMA-ADAPTIN-BINDING PROTEIN P34"/>
    <property type="match status" value="1"/>
</dbReference>
<feature type="region of interest" description="Disordered" evidence="1">
    <location>
        <begin position="272"/>
        <end position="315"/>
    </location>
</feature>
<name>A0AAN5I6C0_9BILA</name>
<evidence type="ECO:0000313" key="2">
    <source>
        <dbReference type="EMBL" id="GMR53968.1"/>
    </source>
</evidence>
<feature type="non-terminal residue" evidence="2">
    <location>
        <position position="337"/>
    </location>
</feature>
<gene>
    <name evidence="2" type="ORF">PMAYCL1PPCAC_24163</name>
</gene>
<dbReference type="InterPro" id="IPR019341">
    <property type="entry name" value="Alpha/Gamma-adaptin-bd_p34"/>
</dbReference>
<dbReference type="Proteomes" id="UP001328107">
    <property type="component" value="Unassembled WGS sequence"/>
</dbReference>
<dbReference type="PANTHER" id="PTHR14659">
    <property type="entry name" value="ALPHA- AND GAMMA-ADAPTIN-BINDING PROTEIN P34"/>
    <property type="match status" value="1"/>
</dbReference>
<sequence length="337" mass="36760">MSVRSERIDETKNDGVSNQLNQLVFIIGGNAAAMAKIVAKVVGRDSKEYQFNLQTKYYSSSVSVMTFPTLAQYNSWKSRTVNVDQIFAGALFAVIENGSDQLLNEFYIHKLDALDLQIQSKAFVMHKEEDMNPVDQEKCDEWCTTNGFEKVYIINSEEAAQEAFKNKEKLGGARLEELLHVVDWPLKKIETPRLTGHHRLDYVMSALEALSDSDDDDAIPKEAERAAIYEFLGLTQLPSRLNGNSSGNGRVVEASVDVNVALKGGVISSVSVNSESDGCKRQGKANKGKSGNKGNAGNGGKHGKDNGGGRSSVGAEVSRTIVAEDLFRANGDQSQNC</sequence>
<evidence type="ECO:0000313" key="3">
    <source>
        <dbReference type="Proteomes" id="UP001328107"/>
    </source>
</evidence>
<organism evidence="2 3">
    <name type="scientific">Pristionchus mayeri</name>
    <dbReference type="NCBI Taxonomy" id="1317129"/>
    <lineage>
        <taxon>Eukaryota</taxon>
        <taxon>Metazoa</taxon>
        <taxon>Ecdysozoa</taxon>
        <taxon>Nematoda</taxon>
        <taxon>Chromadorea</taxon>
        <taxon>Rhabditida</taxon>
        <taxon>Rhabditina</taxon>
        <taxon>Diplogasteromorpha</taxon>
        <taxon>Diplogasteroidea</taxon>
        <taxon>Neodiplogasteridae</taxon>
        <taxon>Pristionchus</taxon>
    </lineage>
</organism>
<accession>A0AAN5I6C0</accession>
<dbReference type="Gene3D" id="3.40.50.11960">
    <property type="match status" value="1"/>
</dbReference>
<comment type="caution">
    <text evidence="2">The sequence shown here is derived from an EMBL/GenBank/DDBJ whole genome shotgun (WGS) entry which is preliminary data.</text>
</comment>
<evidence type="ECO:0000256" key="1">
    <source>
        <dbReference type="SAM" id="MobiDB-lite"/>
    </source>
</evidence>
<dbReference type="EMBL" id="BTRK01000005">
    <property type="protein sequence ID" value="GMR53968.1"/>
    <property type="molecule type" value="Genomic_DNA"/>
</dbReference>
<protein>
    <submittedName>
        <fullName evidence="2">Uncharacterized protein</fullName>
    </submittedName>
</protein>
<proteinExistence type="predicted"/>
<keyword evidence="3" id="KW-1185">Reference proteome</keyword>